<sequence>MIKFANIGDFKVAQNFGYLKTPVVLENGMAVTYDLKTKAVALPTATTAKQAGLAVVMNRIDKPETLTPNDYRIEVGEFPRIFTLASLAGHLFDMDDAVVTTAYNTLAVGDKLVVGTDGKWAKSADVSGYAEYLEVVEKTSFGGNGLRVVVHA</sequence>
<organism evidence="1">
    <name type="scientific">Siphoviridae sp. ctgaY24</name>
    <dbReference type="NCBI Taxonomy" id="2827911"/>
    <lineage>
        <taxon>Viruses</taxon>
        <taxon>Duplodnaviria</taxon>
        <taxon>Heunggongvirae</taxon>
        <taxon>Uroviricota</taxon>
        <taxon>Caudoviricetes</taxon>
    </lineage>
</organism>
<name>A0A8S5SAM7_9CAUD</name>
<dbReference type="EMBL" id="BK032562">
    <property type="protein sequence ID" value="DAF47982.1"/>
    <property type="molecule type" value="Genomic_DNA"/>
</dbReference>
<proteinExistence type="predicted"/>
<accession>A0A8S5SAM7</accession>
<protein>
    <submittedName>
        <fullName evidence="1">Uncharacterized protein</fullName>
    </submittedName>
</protein>
<evidence type="ECO:0000313" key="1">
    <source>
        <dbReference type="EMBL" id="DAF47982.1"/>
    </source>
</evidence>
<reference evidence="1" key="1">
    <citation type="journal article" date="2021" name="Proc. Natl. Acad. Sci. U.S.A.">
        <title>A Catalog of Tens of Thousands of Viruses from Human Metagenomes Reveals Hidden Associations with Chronic Diseases.</title>
        <authorList>
            <person name="Tisza M.J."/>
            <person name="Buck C.B."/>
        </authorList>
    </citation>
    <scope>NUCLEOTIDE SEQUENCE</scope>
    <source>
        <strain evidence="1">CtgaY24</strain>
    </source>
</reference>